<dbReference type="VEuPathDB" id="PlasmoDB:PGAL8A_00515700"/>
<evidence type="ECO:0000313" key="2">
    <source>
        <dbReference type="EMBL" id="CRG97584.1"/>
    </source>
</evidence>
<dbReference type="AlphaFoldDB" id="A0A1J1GYQ2"/>
<dbReference type="Proteomes" id="UP000220797">
    <property type="component" value="Unassembled WGS sequence"/>
</dbReference>
<feature type="compositionally biased region" description="Basic and acidic residues" evidence="1">
    <location>
        <begin position="54"/>
        <end position="75"/>
    </location>
</feature>
<dbReference type="RefSeq" id="XP_028530385.1">
    <property type="nucleotide sequence ID" value="XM_028673987.1"/>
</dbReference>
<reference evidence="2" key="1">
    <citation type="submission" date="2015-04" db="EMBL/GenBank/DDBJ databases">
        <authorList>
            <consortium name="Pathogen Informatics"/>
        </authorList>
    </citation>
    <scope>NUCLEOTIDE SEQUENCE [LARGE SCALE GENOMIC DNA]</scope>
    <source>
        <strain evidence="2">8A</strain>
    </source>
</reference>
<keyword evidence="3" id="KW-1185">Reference proteome</keyword>
<feature type="compositionally biased region" description="Basic and acidic residues" evidence="1">
    <location>
        <begin position="83"/>
        <end position="140"/>
    </location>
</feature>
<protein>
    <submittedName>
        <fullName evidence="2">Uncharacterized protein</fullName>
    </submittedName>
</protein>
<comment type="caution">
    <text evidence="2">The sequence shown here is derived from an EMBL/GenBank/DDBJ whole genome shotgun (WGS) entry which is preliminary data.</text>
</comment>
<dbReference type="OrthoDB" id="360074at2759"/>
<organism evidence="2 3">
    <name type="scientific">Plasmodium gallinaceum</name>
    <dbReference type="NCBI Taxonomy" id="5849"/>
    <lineage>
        <taxon>Eukaryota</taxon>
        <taxon>Sar</taxon>
        <taxon>Alveolata</taxon>
        <taxon>Apicomplexa</taxon>
        <taxon>Aconoidasida</taxon>
        <taxon>Haemosporida</taxon>
        <taxon>Plasmodiidae</taxon>
        <taxon>Plasmodium</taxon>
        <taxon>Plasmodium (Haemamoeba)</taxon>
    </lineage>
</organism>
<name>A0A1J1GYQ2_PLAGA</name>
<feature type="compositionally biased region" description="Polar residues" evidence="1">
    <location>
        <begin position="147"/>
        <end position="156"/>
    </location>
</feature>
<sequence>MENTAKKKTNEQKRKKKNEIKDKILSGKAVLCFDEEIEFDKCDSILEDIVENKLKNEKKNLSKDYNNKNSTEKTELKKKKVIKKNEKSKVENIDKITKDREKEEKKSHYEDNDNNNKIDDNENTNKNKKKNNNDNEENLKYDLYNPLDSSTNSSVSPRIIKSSNELKKKNSTKILKIQSNCNDFIGENNEELNKWIEFLPNINLEIENMLNNQLPFYNIINNIRRIKKIKSIVYNENQNDEILNSIEKSNLMFNSIKLSTKEKYIIRFLCEGSSYNLSDLVELLFYVLNKDELILDKLPIEIGNNMTRNVNSQSFLMSKIEIEKGNSNEEHNLSKDYSISKDIENKESFTDNNLSMKNNNTNNNNFSLDNFSDDEYYSDEEENEKKDFSISISKEDLFSSIPILLSRKNLGDNMKKINVSKNENNEKECLWVWENDNYDIFPPYYKEVFKYFKELRSNMSKIYKTLIKLKNCIISKDLQNIIKLYDSLNELKKKQFLESEKRCKKILIEKKKIIKKKMEIKKQEEKKKKIEEIKCVEEKKNSIIIKYDSSAQVKTEEKKVKQQNLILSWLTLKKNHTVNTLQTNDNNDQSMKYPIVNVINFNESSKEKLLEAQNQLPIFKCYRNDNALSDVFKNISSFDKQELLMNYVKLCENHKRVVVDYFKVYVDNREFFEEIPSVDSMDGSKIILQNEKSVRSKIWEDNEFYLKLKNSNYIRSFFFYDNSWKRPFMSLLVHKILDDNINVLPFYYHDDMEYENDTNEDYYEKFETIDLTTENEENETESDGSSQDMFIVPDNEINRDIDLTPITTPVSPDIYFFSIFNWDWNFEGNQKHNYNIIDKNVLKEFNLKYKENIYGCQYISWGNDNNPFKYMSERKNLKNTLDNYDIKKLIKHSHGKITKKDILVDQFKIKNEHLTKADTERKFKIYLVYKKCEDNRKKWMASEEGVKLFKNEKLLEKIYEIRKRKLNFISRKIEEVKRQKKIHKENLKKEEKIKKKEKANHEKLENKENIKKDENMKDEENLEKKESLSKDHILNDENKSPKNKLTIKKGLETNEK</sequence>
<evidence type="ECO:0000313" key="3">
    <source>
        <dbReference type="Proteomes" id="UP000220797"/>
    </source>
</evidence>
<accession>A0A1J1GYQ2</accession>
<dbReference type="GeneID" id="39733690"/>
<evidence type="ECO:0000256" key="1">
    <source>
        <dbReference type="SAM" id="MobiDB-lite"/>
    </source>
</evidence>
<dbReference type="EMBL" id="CVMV01000110">
    <property type="protein sequence ID" value="CRG97584.1"/>
    <property type="molecule type" value="Genomic_DNA"/>
</dbReference>
<feature type="region of interest" description="Disordered" evidence="1">
    <location>
        <begin position="54"/>
        <end position="156"/>
    </location>
</feature>
<gene>
    <name evidence="2" type="ORF">PGAL8A_00515700</name>
</gene>
<proteinExistence type="predicted"/>
<feature type="compositionally biased region" description="Basic and acidic residues" evidence="1">
    <location>
        <begin position="993"/>
        <end position="1040"/>
    </location>
</feature>
<feature type="region of interest" description="Disordered" evidence="1">
    <location>
        <begin position="993"/>
        <end position="1056"/>
    </location>
</feature>